<name>A0AAV9LGQ2_9SOLN</name>
<reference evidence="1 2" key="1">
    <citation type="submission" date="2023-10" db="EMBL/GenBank/DDBJ databases">
        <title>Genome-Wide Identification Analysis in wild type Solanum Pinnatisectum Reveals Some Genes Defensing Phytophthora Infestans.</title>
        <authorList>
            <person name="Sun C."/>
        </authorList>
    </citation>
    <scope>NUCLEOTIDE SEQUENCE [LARGE SCALE GENOMIC DNA]</scope>
    <source>
        <strain evidence="1">LQN</strain>
        <tissue evidence="1">Leaf</tissue>
    </source>
</reference>
<accession>A0AAV9LGQ2</accession>
<dbReference type="AlphaFoldDB" id="A0AAV9LGQ2"/>
<organism evidence="1 2">
    <name type="scientific">Solanum pinnatisectum</name>
    <name type="common">tansyleaf nightshade</name>
    <dbReference type="NCBI Taxonomy" id="50273"/>
    <lineage>
        <taxon>Eukaryota</taxon>
        <taxon>Viridiplantae</taxon>
        <taxon>Streptophyta</taxon>
        <taxon>Embryophyta</taxon>
        <taxon>Tracheophyta</taxon>
        <taxon>Spermatophyta</taxon>
        <taxon>Magnoliopsida</taxon>
        <taxon>eudicotyledons</taxon>
        <taxon>Gunneridae</taxon>
        <taxon>Pentapetalae</taxon>
        <taxon>asterids</taxon>
        <taxon>lamiids</taxon>
        <taxon>Solanales</taxon>
        <taxon>Solanaceae</taxon>
        <taxon>Solanoideae</taxon>
        <taxon>Solaneae</taxon>
        <taxon>Solanum</taxon>
    </lineage>
</organism>
<sequence>MINMLFLTSQTDQNIMNKHNYEHIKVLSKHPIHQIHKCLRSISHPKRHFQKLIMTIPSSKNRLQNITIFHPQFVITRSEINLREITGPLKLIKEVVNCWKRIFLLDIHLVQLFIVDAHRKGTIFFPYK</sequence>
<evidence type="ECO:0000313" key="2">
    <source>
        <dbReference type="Proteomes" id="UP001311915"/>
    </source>
</evidence>
<dbReference type="EMBL" id="JAWPEI010000006">
    <property type="protein sequence ID" value="KAK4723975.1"/>
    <property type="molecule type" value="Genomic_DNA"/>
</dbReference>
<comment type="caution">
    <text evidence="1">The sequence shown here is derived from an EMBL/GenBank/DDBJ whole genome shotgun (WGS) entry which is preliminary data.</text>
</comment>
<dbReference type="Proteomes" id="UP001311915">
    <property type="component" value="Unassembled WGS sequence"/>
</dbReference>
<protein>
    <submittedName>
        <fullName evidence="1">Uncharacterized protein</fullName>
    </submittedName>
</protein>
<gene>
    <name evidence="1" type="ORF">R3W88_026754</name>
</gene>
<proteinExistence type="predicted"/>
<keyword evidence="2" id="KW-1185">Reference proteome</keyword>
<evidence type="ECO:0000313" key="1">
    <source>
        <dbReference type="EMBL" id="KAK4723975.1"/>
    </source>
</evidence>